<evidence type="ECO:0000259" key="2">
    <source>
        <dbReference type="PROSITE" id="PS51352"/>
    </source>
</evidence>
<dbReference type="RefSeq" id="WP_317488762.1">
    <property type="nucleotide sequence ID" value="NZ_CP136051.1"/>
</dbReference>
<dbReference type="CDD" id="cd02966">
    <property type="entry name" value="TlpA_like_family"/>
    <property type="match status" value="1"/>
</dbReference>
<dbReference type="InterPro" id="IPR050553">
    <property type="entry name" value="Thioredoxin_ResA/DsbE_sf"/>
</dbReference>
<feature type="chain" id="PRO_5046645172" evidence="1">
    <location>
        <begin position="20"/>
        <end position="160"/>
    </location>
</feature>
<dbReference type="InterPro" id="IPR036249">
    <property type="entry name" value="Thioredoxin-like_sf"/>
</dbReference>
<dbReference type="PANTHER" id="PTHR42852:SF13">
    <property type="entry name" value="PROTEIN DIPZ"/>
    <property type="match status" value="1"/>
</dbReference>
<protein>
    <submittedName>
        <fullName evidence="3">TlpA disulfide reductase family protein</fullName>
    </submittedName>
</protein>
<name>A0ABZ0IR05_9BACT</name>
<dbReference type="PROSITE" id="PS51352">
    <property type="entry name" value="THIOREDOXIN_2"/>
    <property type="match status" value="1"/>
</dbReference>
<dbReference type="InterPro" id="IPR000866">
    <property type="entry name" value="AhpC/TSA"/>
</dbReference>
<accession>A0ABZ0IR05</accession>
<organism evidence="3 4">
    <name type="scientific">Imperialibacter roseus</name>
    <dbReference type="NCBI Taxonomy" id="1324217"/>
    <lineage>
        <taxon>Bacteria</taxon>
        <taxon>Pseudomonadati</taxon>
        <taxon>Bacteroidota</taxon>
        <taxon>Cytophagia</taxon>
        <taxon>Cytophagales</taxon>
        <taxon>Flammeovirgaceae</taxon>
        <taxon>Imperialibacter</taxon>
    </lineage>
</organism>
<dbReference type="PANTHER" id="PTHR42852">
    <property type="entry name" value="THIOL:DISULFIDE INTERCHANGE PROTEIN DSBE"/>
    <property type="match status" value="1"/>
</dbReference>
<keyword evidence="4" id="KW-1185">Reference proteome</keyword>
<gene>
    <name evidence="3" type="ORF">RT717_23380</name>
</gene>
<dbReference type="Proteomes" id="UP001302349">
    <property type="component" value="Chromosome"/>
</dbReference>
<dbReference type="InterPro" id="IPR013766">
    <property type="entry name" value="Thioredoxin_domain"/>
</dbReference>
<evidence type="ECO:0000313" key="3">
    <source>
        <dbReference type="EMBL" id="WOK06022.1"/>
    </source>
</evidence>
<feature type="signal peptide" evidence="1">
    <location>
        <begin position="1"/>
        <end position="19"/>
    </location>
</feature>
<dbReference type="EMBL" id="CP136051">
    <property type="protein sequence ID" value="WOK06022.1"/>
    <property type="molecule type" value="Genomic_DNA"/>
</dbReference>
<feature type="domain" description="Thioredoxin" evidence="2">
    <location>
        <begin position="13"/>
        <end position="160"/>
    </location>
</feature>
<keyword evidence="1" id="KW-0732">Signal</keyword>
<evidence type="ECO:0000313" key="4">
    <source>
        <dbReference type="Proteomes" id="UP001302349"/>
    </source>
</evidence>
<proteinExistence type="predicted"/>
<dbReference type="SUPFAM" id="SSF52833">
    <property type="entry name" value="Thioredoxin-like"/>
    <property type="match status" value="1"/>
</dbReference>
<evidence type="ECO:0000256" key="1">
    <source>
        <dbReference type="SAM" id="SignalP"/>
    </source>
</evidence>
<sequence length="160" mass="18040">MPRSVLLLFFLFGASATIAQDVEVIKYPQLGAIINAKEDGIKVINFWATWCKPCVEEIGYFEAADSQFRDKGVSVILVSFDFGKDVEKKVQKFIDKNDLHSRVLLLDETDYNSFIDKVSPSWSGAIPATLIVNSKTGKKQFYEKTFKEGELSEVIEAFIN</sequence>
<dbReference type="Gene3D" id="3.40.30.10">
    <property type="entry name" value="Glutaredoxin"/>
    <property type="match status" value="1"/>
</dbReference>
<dbReference type="Pfam" id="PF00578">
    <property type="entry name" value="AhpC-TSA"/>
    <property type="match status" value="1"/>
</dbReference>
<reference evidence="3 4" key="1">
    <citation type="journal article" date="2023" name="Microbiol. Resour. Announc.">
        <title>Complete Genome Sequence of Imperialibacter roseus strain P4T.</title>
        <authorList>
            <person name="Tizabi D.R."/>
            <person name="Bachvaroff T."/>
            <person name="Hill R.T."/>
        </authorList>
    </citation>
    <scope>NUCLEOTIDE SEQUENCE [LARGE SCALE GENOMIC DNA]</scope>
    <source>
        <strain evidence="3 4">P4T</strain>
    </source>
</reference>